<evidence type="ECO:0000313" key="5">
    <source>
        <dbReference type="EMBL" id="MBO3273367.1"/>
    </source>
</evidence>
<dbReference type="InterPro" id="IPR050179">
    <property type="entry name" value="Trans_hexapeptide_repeat"/>
</dbReference>
<evidence type="ECO:0000313" key="6">
    <source>
        <dbReference type="Proteomes" id="UP000670527"/>
    </source>
</evidence>
<evidence type="ECO:0000256" key="2">
    <source>
        <dbReference type="ARBA" id="ARBA00022679"/>
    </source>
</evidence>
<keyword evidence="4" id="KW-0012">Acyltransferase</keyword>
<comment type="similarity">
    <text evidence="1">Belongs to the transferase hexapeptide repeat family.</text>
</comment>
<dbReference type="Pfam" id="PF00132">
    <property type="entry name" value="Hexapep"/>
    <property type="match status" value="1"/>
</dbReference>
<organism evidence="5 6">
    <name type="scientific">Hymenobacter defluvii</name>
    <dbReference type="NCBI Taxonomy" id="2054411"/>
    <lineage>
        <taxon>Bacteria</taxon>
        <taxon>Pseudomonadati</taxon>
        <taxon>Bacteroidota</taxon>
        <taxon>Cytophagia</taxon>
        <taxon>Cytophagales</taxon>
        <taxon>Hymenobacteraceae</taxon>
        <taxon>Hymenobacter</taxon>
    </lineage>
</organism>
<accession>A0ABS3TIA7</accession>
<proteinExistence type="inferred from homology"/>
<dbReference type="Proteomes" id="UP000670527">
    <property type="component" value="Unassembled WGS sequence"/>
</dbReference>
<keyword evidence="3" id="KW-0677">Repeat</keyword>
<keyword evidence="2" id="KW-0808">Transferase</keyword>
<dbReference type="CDD" id="cd03349">
    <property type="entry name" value="LbH_XAT"/>
    <property type="match status" value="1"/>
</dbReference>
<dbReference type="SUPFAM" id="SSF51161">
    <property type="entry name" value="Trimeric LpxA-like enzymes"/>
    <property type="match status" value="1"/>
</dbReference>
<gene>
    <name evidence="5" type="ORF">J4D97_22145</name>
</gene>
<dbReference type="Gene3D" id="2.160.10.10">
    <property type="entry name" value="Hexapeptide repeat proteins"/>
    <property type="match status" value="1"/>
</dbReference>
<dbReference type="PROSITE" id="PS00101">
    <property type="entry name" value="HEXAPEP_TRANSFERASES"/>
    <property type="match status" value="1"/>
</dbReference>
<dbReference type="InterPro" id="IPR018357">
    <property type="entry name" value="Hexapep_transf_CS"/>
</dbReference>
<dbReference type="InterPro" id="IPR011004">
    <property type="entry name" value="Trimer_LpxA-like_sf"/>
</dbReference>
<evidence type="ECO:0000256" key="3">
    <source>
        <dbReference type="ARBA" id="ARBA00022737"/>
    </source>
</evidence>
<dbReference type="InterPro" id="IPR001451">
    <property type="entry name" value="Hexapep"/>
</dbReference>
<name>A0ABS3TIA7_9BACT</name>
<sequence length="221" mass="24521">MSVVSPATVFPLASYERLCFLQNIIIHPQISVGEYTYYDDFETVENFQRNVRYLFDITGDRLVIGKFCMIASGVEFIMNGANHLTQSVSAYPFAVFGGDWVDAMAGKTYPSKGDTIIGHDVWLGYRASILPGVTIGNGSIIGAYSVVTRDVPPYSIVGGNPAQRLRPRFDEQTVEQLQNIAWWDWPVERITQYASLLTGEPTAFLAAVQRDELATTKGFSS</sequence>
<evidence type="ECO:0000256" key="4">
    <source>
        <dbReference type="ARBA" id="ARBA00023315"/>
    </source>
</evidence>
<keyword evidence="6" id="KW-1185">Reference proteome</keyword>
<dbReference type="EMBL" id="JAGETX010000035">
    <property type="protein sequence ID" value="MBO3273367.1"/>
    <property type="molecule type" value="Genomic_DNA"/>
</dbReference>
<evidence type="ECO:0000256" key="1">
    <source>
        <dbReference type="ARBA" id="ARBA00007274"/>
    </source>
</evidence>
<protein>
    <submittedName>
        <fullName evidence="5">CatB-related O-acetyltransferase</fullName>
    </submittedName>
</protein>
<dbReference type="RefSeq" id="WP_208309499.1">
    <property type="nucleotide sequence ID" value="NZ_JAGETX010000035.1"/>
</dbReference>
<dbReference type="PANTHER" id="PTHR43300:SF11">
    <property type="entry name" value="ACETYLTRANSFERASE RV3034C-RELATED"/>
    <property type="match status" value="1"/>
</dbReference>
<reference evidence="5 6" key="1">
    <citation type="submission" date="2021-03" db="EMBL/GenBank/DDBJ databases">
        <authorList>
            <person name="Kim M.K."/>
        </authorList>
    </citation>
    <scope>NUCLEOTIDE SEQUENCE [LARGE SCALE GENOMIC DNA]</scope>
    <source>
        <strain evidence="5 6">BT507</strain>
    </source>
</reference>
<comment type="caution">
    <text evidence="5">The sequence shown here is derived from an EMBL/GenBank/DDBJ whole genome shotgun (WGS) entry which is preliminary data.</text>
</comment>
<dbReference type="PANTHER" id="PTHR43300">
    <property type="entry name" value="ACETYLTRANSFERASE"/>
    <property type="match status" value="1"/>
</dbReference>